<dbReference type="EMBL" id="LPHB01000040">
    <property type="protein sequence ID" value="KWA62671.1"/>
    <property type="molecule type" value="Genomic_DNA"/>
</dbReference>
<dbReference type="Proteomes" id="UP000068603">
    <property type="component" value="Unassembled WGS sequence"/>
</dbReference>
<evidence type="ECO:0000256" key="1">
    <source>
        <dbReference type="SAM" id="Phobius"/>
    </source>
</evidence>
<keyword evidence="1" id="KW-0812">Transmembrane</keyword>
<keyword evidence="1" id="KW-1133">Transmembrane helix</keyword>
<dbReference type="RefSeq" id="WP_060150043.1">
    <property type="nucleotide sequence ID" value="NZ_LPGD01000097.1"/>
</dbReference>
<gene>
    <name evidence="2" type="ORF">WT44_13660</name>
</gene>
<evidence type="ECO:0000313" key="2">
    <source>
        <dbReference type="EMBL" id="KWA62671.1"/>
    </source>
</evidence>
<keyword evidence="1" id="KW-0472">Membrane</keyword>
<reference evidence="2 3" key="1">
    <citation type="submission" date="2015-11" db="EMBL/GenBank/DDBJ databases">
        <title>Expanding the genomic diversity of Burkholderia species for the development of highly accurate diagnostics.</title>
        <authorList>
            <person name="Sahl J."/>
            <person name="Keim P."/>
            <person name="Wagner D."/>
        </authorList>
    </citation>
    <scope>NUCLEOTIDE SEQUENCE [LARGE SCALE GENOMIC DNA]</scope>
    <source>
        <strain evidence="2 3">MSMB1960WGS</strain>
    </source>
</reference>
<comment type="caution">
    <text evidence="2">The sequence shown here is derived from an EMBL/GenBank/DDBJ whole genome shotgun (WGS) entry which is preliminary data.</text>
</comment>
<accession>A0A119H204</accession>
<proteinExistence type="predicted"/>
<feature type="transmembrane region" description="Helical" evidence="1">
    <location>
        <begin position="40"/>
        <end position="60"/>
    </location>
</feature>
<feature type="transmembrane region" description="Helical" evidence="1">
    <location>
        <begin position="12"/>
        <end position="34"/>
    </location>
</feature>
<dbReference type="AlphaFoldDB" id="A0A119H204"/>
<sequence>MRRSILRCVGVVTSIGALPAAGLVLDPICIYFAGRVSTTSEALVVGFLVGQVLNLMLLSVMDSASNQPKEVT</sequence>
<organism evidence="2">
    <name type="scientific">Burkholderia stagnalis</name>
    <dbReference type="NCBI Taxonomy" id="1503054"/>
    <lineage>
        <taxon>Bacteria</taxon>
        <taxon>Pseudomonadati</taxon>
        <taxon>Pseudomonadota</taxon>
        <taxon>Betaproteobacteria</taxon>
        <taxon>Burkholderiales</taxon>
        <taxon>Burkholderiaceae</taxon>
        <taxon>Burkholderia</taxon>
        <taxon>Burkholderia cepacia complex</taxon>
    </lineage>
</organism>
<evidence type="ECO:0000313" key="3">
    <source>
        <dbReference type="Proteomes" id="UP000068603"/>
    </source>
</evidence>
<name>A0A119H204_9BURK</name>
<protein>
    <submittedName>
        <fullName evidence="2">Uncharacterized protein</fullName>
    </submittedName>
</protein>